<name>J1K3G0_9HYPH</name>
<dbReference type="HOGENOM" id="CLU_1336626_0_0_5"/>
<protein>
    <submittedName>
        <fullName evidence="2">Uncharacterized protein</fullName>
    </submittedName>
</protein>
<dbReference type="STRING" id="1094558.ME5_00044"/>
<comment type="caution">
    <text evidence="2">The sequence shown here is derived from an EMBL/GenBank/DDBJ whole genome shotgun (WGS) entry which is preliminary data.</text>
</comment>
<evidence type="ECO:0000313" key="3">
    <source>
        <dbReference type="Proteomes" id="UP000008952"/>
    </source>
</evidence>
<dbReference type="PATRIC" id="fig|1094558.3.peg.45"/>
<keyword evidence="3" id="KW-1185">Reference proteome</keyword>
<feature type="region of interest" description="Disordered" evidence="1">
    <location>
        <begin position="1"/>
        <end position="43"/>
    </location>
</feature>
<dbReference type="Proteomes" id="UP000008952">
    <property type="component" value="Unassembled WGS sequence"/>
</dbReference>
<dbReference type="AlphaFoldDB" id="J1K3G0"/>
<evidence type="ECO:0000313" key="2">
    <source>
        <dbReference type="EMBL" id="EJF91665.1"/>
    </source>
</evidence>
<proteinExistence type="predicted"/>
<feature type="compositionally biased region" description="Basic and acidic residues" evidence="1">
    <location>
        <begin position="1"/>
        <end position="16"/>
    </location>
</feature>
<dbReference type="EMBL" id="AIMB01000001">
    <property type="protein sequence ID" value="EJF91665.1"/>
    <property type="molecule type" value="Genomic_DNA"/>
</dbReference>
<evidence type="ECO:0000256" key="1">
    <source>
        <dbReference type="SAM" id="MobiDB-lite"/>
    </source>
</evidence>
<accession>J1K3G0</accession>
<organism evidence="2 3">
    <name type="scientific">Bartonella tamiae Th239</name>
    <dbReference type="NCBI Taxonomy" id="1094558"/>
    <lineage>
        <taxon>Bacteria</taxon>
        <taxon>Pseudomonadati</taxon>
        <taxon>Pseudomonadota</taxon>
        <taxon>Alphaproteobacteria</taxon>
        <taxon>Hyphomicrobiales</taxon>
        <taxon>Bartonellaceae</taxon>
        <taxon>Bartonella</taxon>
    </lineage>
</organism>
<sequence>MVEVIKKKARSKAEKLRLKRNKGRPAMADADREKNGRLSRRKASINRRKLETEKEIKSVVIAARERMGIPMSYLNTAESGNALGRIMIMFPDIIKRYHYLAGLRFGEAFARYYYLVGIPFPSARSADLLNVHGRNDYENIDAVRKATDHVMILEQIIGMVDISGLPIKKVMKQVCIEDVDQNMNYSHMVQFLRKGLDALVDYYQIDRN</sequence>
<reference evidence="2 3" key="1">
    <citation type="submission" date="2012-03" db="EMBL/GenBank/DDBJ databases">
        <title>The Genome Sequence of Bartonella tamiae Th239.</title>
        <authorList>
            <consortium name="The Broad Institute Genome Sequencing Platform"/>
            <consortium name="The Broad Institute Genome Sequencing Center for Infectious Disease"/>
            <person name="Feldgarden M."/>
            <person name="Kirby J."/>
            <person name="Kosoy M."/>
            <person name="Birtles R."/>
            <person name="Probert W.S."/>
            <person name="Chiaraviglio L."/>
            <person name="Young S.K."/>
            <person name="Zeng Q."/>
            <person name="Gargeya S."/>
            <person name="Fitzgerald M."/>
            <person name="Haas B."/>
            <person name="Abouelleil A."/>
            <person name="Alvarado L."/>
            <person name="Arachchi H.M."/>
            <person name="Berlin A."/>
            <person name="Chapman S.B."/>
            <person name="Gearin G."/>
            <person name="Goldberg J."/>
            <person name="Griggs A."/>
            <person name="Gujja S."/>
            <person name="Hansen M."/>
            <person name="Heiman D."/>
            <person name="Howarth C."/>
            <person name="Larimer J."/>
            <person name="Lui A."/>
            <person name="MacDonald P.J.P."/>
            <person name="McCowen C."/>
            <person name="Montmayeur A."/>
            <person name="Murphy C."/>
            <person name="Neiman D."/>
            <person name="Pearson M."/>
            <person name="Priest M."/>
            <person name="Roberts A."/>
            <person name="Saif S."/>
            <person name="Shea T."/>
            <person name="Sisk P."/>
            <person name="Stolte C."/>
            <person name="Sykes S."/>
            <person name="Wortman J."/>
            <person name="Nusbaum C."/>
            <person name="Birren B."/>
        </authorList>
    </citation>
    <scope>NUCLEOTIDE SEQUENCE [LARGE SCALE GENOMIC DNA]</scope>
    <source>
        <strain evidence="2 3">Th239</strain>
    </source>
</reference>
<gene>
    <name evidence="2" type="ORF">ME5_00044</name>
</gene>
<dbReference type="RefSeq" id="WP_008037282.1">
    <property type="nucleotide sequence ID" value="NZ_JH725147.1"/>
</dbReference>
<dbReference type="OrthoDB" id="8277033at2"/>
<dbReference type="eggNOG" id="ENOG502ZK0D">
    <property type="taxonomic scope" value="Bacteria"/>
</dbReference>